<keyword evidence="2" id="KW-0378">Hydrolase</keyword>
<dbReference type="PANTHER" id="PTHR43794">
    <property type="entry name" value="AMINOHYDROLASE SSNA-RELATED"/>
    <property type="match status" value="1"/>
</dbReference>
<sequence>MTRTVIYNASILTLDNDDSFYYPGTVEIEDDRISKVYSGNPGNEILSDSSITLLDGTDKLVMPGLVDLHFHTSVAKGFGDELPLKEYLEEVWYPSVRALNKERAFTGAMHSYCTAIKSGTTTVNDMYRFVGSLADAASKIGIRAVLSNEVALPEYKLDLIEDNETSFQENNDRESGRVRVWVGHEWMCTSDLELMAQVGKMKKRLGTGLHIHLCESEQEVQDIQAKFGKTPVEIAYESGCLGPDTVAAHCVHLTDNDIALLAKTGTSVSYDPGSNAKLGNGIVRLQDLQAAGVNVGMGIDAFECENSPDMFELMKFGSLIQRGLHKDASLGKPPNILRMATKNGCKALGIDAGAVHPGKKADIIVVDLTKNQMFTPLLKDPPKRKTMLESHLVFGCNGSAVQHSIIDGRLVMKDFKVLAVDEEKLRKEMDAMFEDISEDMKSLVTMDEIDISIYGPVLEFTVESKGQ</sequence>
<dbReference type="CDD" id="cd01298">
    <property type="entry name" value="ATZ_TRZ_like"/>
    <property type="match status" value="1"/>
</dbReference>
<dbReference type="HOGENOM" id="CLU_012358_2_0_1"/>
<dbReference type="EMBL" id="KB932812">
    <property type="protein sequence ID" value="EOO03945.1"/>
    <property type="molecule type" value="Genomic_DNA"/>
</dbReference>
<proteinExistence type="predicted"/>
<feature type="domain" description="Amidohydrolase-related" evidence="1">
    <location>
        <begin position="60"/>
        <end position="411"/>
    </location>
</feature>
<evidence type="ECO:0000313" key="2">
    <source>
        <dbReference type="EMBL" id="EOO03945.1"/>
    </source>
</evidence>
<gene>
    <name evidence="2" type="ORF">UCRPA7_571</name>
</gene>
<dbReference type="SUPFAM" id="SSF51338">
    <property type="entry name" value="Composite domain of metallo-dependent hydrolases"/>
    <property type="match status" value="1"/>
</dbReference>
<dbReference type="InterPro" id="IPR011059">
    <property type="entry name" value="Metal-dep_hydrolase_composite"/>
</dbReference>
<reference evidence="3" key="1">
    <citation type="journal article" date="2013" name="Genome Announc.">
        <title>Draft genome sequence of the ascomycete Phaeoacremonium aleophilum strain UCR-PA7, a causal agent of the esca disease complex in grapevines.</title>
        <authorList>
            <person name="Blanco-Ulate B."/>
            <person name="Rolshausen P."/>
            <person name="Cantu D."/>
        </authorList>
    </citation>
    <scope>NUCLEOTIDE SEQUENCE [LARGE SCALE GENOMIC DNA]</scope>
    <source>
        <strain evidence="3">UCR-PA7</strain>
    </source>
</reference>
<dbReference type="GO" id="GO:0016810">
    <property type="term" value="F:hydrolase activity, acting on carbon-nitrogen (but not peptide) bonds"/>
    <property type="evidence" value="ECO:0007669"/>
    <property type="project" value="InterPro"/>
</dbReference>
<dbReference type="InterPro" id="IPR032466">
    <property type="entry name" value="Metal_Hydrolase"/>
</dbReference>
<dbReference type="InterPro" id="IPR006680">
    <property type="entry name" value="Amidohydro-rel"/>
</dbReference>
<name>R8BX87_PHAM7</name>
<dbReference type="Gene3D" id="3.20.20.140">
    <property type="entry name" value="Metal-dependent hydrolases"/>
    <property type="match status" value="1"/>
</dbReference>
<accession>R8BX87</accession>
<dbReference type="Pfam" id="PF01979">
    <property type="entry name" value="Amidohydro_1"/>
    <property type="match status" value="1"/>
</dbReference>
<dbReference type="Gene3D" id="2.30.40.10">
    <property type="entry name" value="Urease, subunit C, domain 1"/>
    <property type="match status" value="1"/>
</dbReference>
<dbReference type="eggNOG" id="KOG3968">
    <property type="taxonomic scope" value="Eukaryota"/>
</dbReference>
<organism evidence="2 3">
    <name type="scientific">Phaeoacremonium minimum (strain UCR-PA7)</name>
    <name type="common">Esca disease fungus</name>
    <name type="synonym">Togninia minima</name>
    <dbReference type="NCBI Taxonomy" id="1286976"/>
    <lineage>
        <taxon>Eukaryota</taxon>
        <taxon>Fungi</taxon>
        <taxon>Dikarya</taxon>
        <taxon>Ascomycota</taxon>
        <taxon>Pezizomycotina</taxon>
        <taxon>Sordariomycetes</taxon>
        <taxon>Sordariomycetidae</taxon>
        <taxon>Togniniales</taxon>
        <taxon>Togniniaceae</taxon>
        <taxon>Phaeoacremonium</taxon>
    </lineage>
</organism>
<evidence type="ECO:0000313" key="3">
    <source>
        <dbReference type="Proteomes" id="UP000014074"/>
    </source>
</evidence>
<dbReference type="OrthoDB" id="194468at2759"/>
<evidence type="ECO:0000259" key="1">
    <source>
        <dbReference type="Pfam" id="PF01979"/>
    </source>
</evidence>
<dbReference type="RefSeq" id="XP_007911356.1">
    <property type="nucleotide sequence ID" value="XM_007913165.1"/>
</dbReference>
<dbReference type="AlphaFoldDB" id="R8BX87"/>
<protein>
    <submittedName>
        <fullName evidence="2">Putative n-ethylammeline chlorohydrolase protein</fullName>
    </submittedName>
</protein>
<dbReference type="KEGG" id="tmn:UCRPA7_571"/>
<keyword evidence="3" id="KW-1185">Reference proteome</keyword>
<dbReference type="InterPro" id="IPR050287">
    <property type="entry name" value="MTA/SAH_deaminase"/>
</dbReference>
<dbReference type="Proteomes" id="UP000014074">
    <property type="component" value="Unassembled WGS sequence"/>
</dbReference>
<dbReference type="SUPFAM" id="SSF51556">
    <property type="entry name" value="Metallo-dependent hydrolases"/>
    <property type="match status" value="1"/>
</dbReference>
<dbReference type="PANTHER" id="PTHR43794:SF5">
    <property type="entry name" value="CHLOROHYDROLASE FAMILY PROTEIN"/>
    <property type="match status" value="1"/>
</dbReference>
<dbReference type="GeneID" id="19326291"/>